<comment type="caution">
    <text evidence="12">The sequence shown here is derived from an EMBL/GenBank/DDBJ whole genome shotgun (WGS) entry which is preliminary data.</text>
</comment>
<evidence type="ECO:0000313" key="12">
    <source>
        <dbReference type="EMBL" id="GIG05968.1"/>
    </source>
</evidence>
<keyword evidence="5 12" id="KW-0418">Kinase</keyword>
<dbReference type="EMBL" id="BONI01000018">
    <property type="protein sequence ID" value="GIG05968.1"/>
    <property type="molecule type" value="Genomic_DNA"/>
</dbReference>
<dbReference type="EC" id="2.7.11.1" evidence="1"/>
<keyword evidence="9" id="KW-0812">Transmembrane</keyword>
<feature type="domain" description="PASTA" evidence="11">
    <location>
        <begin position="547"/>
        <end position="612"/>
    </location>
</feature>
<dbReference type="PROSITE" id="PS50011">
    <property type="entry name" value="PROTEIN_KINASE_DOM"/>
    <property type="match status" value="1"/>
</dbReference>
<feature type="domain" description="PASTA" evidence="11">
    <location>
        <begin position="613"/>
        <end position="678"/>
    </location>
</feature>
<keyword evidence="9" id="KW-1133">Transmembrane helix</keyword>
<comment type="catalytic activity">
    <reaction evidence="8">
        <text>L-seryl-[protein] + ATP = O-phospho-L-seryl-[protein] + ADP + H(+)</text>
        <dbReference type="Rhea" id="RHEA:17989"/>
        <dbReference type="Rhea" id="RHEA-COMP:9863"/>
        <dbReference type="Rhea" id="RHEA-COMP:11604"/>
        <dbReference type="ChEBI" id="CHEBI:15378"/>
        <dbReference type="ChEBI" id="CHEBI:29999"/>
        <dbReference type="ChEBI" id="CHEBI:30616"/>
        <dbReference type="ChEBI" id="CHEBI:83421"/>
        <dbReference type="ChEBI" id="CHEBI:456216"/>
        <dbReference type="EC" id="2.7.11.1"/>
    </reaction>
</comment>
<keyword evidence="2 12" id="KW-0723">Serine/threonine-protein kinase</keyword>
<feature type="transmembrane region" description="Helical" evidence="9">
    <location>
        <begin position="388"/>
        <end position="408"/>
    </location>
</feature>
<dbReference type="Pfam" id="PF00069">
    <property type="entry name" value="Pkinase"/>
    <property type="match status" value="1"/>
</dbReference>
<dbReference type="InterPro" id="IPR005543">
    <property type="entry name" value="PASTA_dom"/>
</dbReference>
<accession>A0A8J3KTK3</accession>
<gene>
    <name evidence="12" type="ORF">Cco03nite_26680</name>
</gene>
<evidence type="ECO:0000256" key="8">
    <source>
        <dbReference type="ARBA" id="ARBA00048679"/>
    </source>
</evidence>
<dbReference type="GO" id="GO:0005524">
    <property type="term" value="F:ATP binding"/>
    <property type="evidence" value="ECO:0007669"/>
    <property type="project" value="UniProtKB-KW"/>
</dbReference>
<name>A0A8J3KTK3_9ACTN</name>
<keyword evidence="4" id="KW-0547">Nucleotide-binding</keyword>
<dbReference type="Proteomes" id="UP000630887">
    <property type="component" value="Unassembled WGS sequence"/>
</dbReference>
<keyword evidence="6" id="KW-0067">ATP-binding</keyword>
<evidence type="ECO:0000256" key="2">
    <source>
        <dbReference type="ARBA" id="ARBA00022527"/>
    </source>
</evidence>
<reference evidence="12 13" key="1">
    <citation type="submission" date="2021-01" db="EMBL/GenBank/DDBJ databases">
        <title>Whole genome shotgun sequence of Catellatospora coxensis NBRC 107359.</title>
        <authorList>
            <person name="Komaki H."/>
            <person name="Tamura T."/>
        </authorList>
    </citation>
    <scope>NUCLEOTIDE SEQUENCE [LARGE SCALE GENOMIC DNA]</scope>
    <source>
        <strain evidence="12 13">NBRC 107359</strain>
    </source>
</reference>
<protein>
    <recommendedName>
        <fullName evidence="1">non-specific serine/threonine protein kinase</fullName>
        <ecNumber evidence="1">2.7.11.1</ecNumber>
    </recommendedName>
</protein>
<dbReference type="InterPro" id="IPR011009">
    <property type="entry name" value="Kinase-like_dom_sf"/>
</dbReference>
<comment type="catalytic activity">
    <reaction evidence="7">
        <text>L-threonyl-[protein] + ATP = O-phospho-L-threonyl-[protein] + ADP + H(+)</text>
        <dbReference type="Rhea" id="RHEA:46608"/>
        <dbReference type="Rhea" id="RHEA-COMP:11060"/>
        <dbReference type="Rhea" id="RHEA-COMP:11605"/>
        <dbReference type="ChEBI" id="CHEBI:15378"/>
        <dbReference type="ChEBI" id="CHEBI:30013"/>
        <dbReference type="ChEBI" id="CHEBI:30616"/>
        <dbReference type="ChEBI" id="CHEBI:61977"/>
        <dbReference type="ChEBI" id="CHEBI:456216"/>
        <dbReference type="EC" id="2.7.11.1"/>
    </reaction>
</comment>
<feature type="domain" description="PASTA" evidence="11">
    <location>
        <begin position="413"/>
        <end position="476"/>
    </location>
</feature>
<evidence type="ECO:0000256" key="5">
    <source>
        <dbReference type="ARBA" id="ARBA00022777"/>
    </source>
</evidence>
<evidence type="ECO:0000256" key="9">
    <source>
        <dbReference type="SAM" id="Phobius"/>
    </source>
</evidence>
<sequence>MLSQVERGPGSGRAMPSATALDCAAMDAQLADPLLGSLVDGRLRIRGCVARGGMTTVYAAVDERLGRTVAIKMIHPPQPRRGQAAAFHADRFAEEATGLARLTHPNVAAFYGQGVHGGVPYLVTEFVRGRTLRDILDERRRLAPAEALAVTEQVLAALAAAHRTNLVHRAVKPENIMVAEAPGGGQDLSEAVIKVTDLGLADAVEAGGAEPSISAAYVAPEFVSDGHVDPRGDVYGAGILLFELLTGRVPYQGERPVEVAWQHVEREVPPPSQLVGGLPPVLDDLVASATRRAPGARFMDAGAMLSAVQSARHSLADATTRMRQVAQETMMVDQVRPADRPSWARLHEEPAEPRTRTVTASAPSFAGLVEQAKQHYTRLMGDPRGRMALMAGAVVLALLVLTGGYYLAFGRYDTTPQVTNLTKEQAESTLRGMGLEVAYAKPLYREDVPKDVVLVQDPAAGSDVVSGGTVTLTLSAGPERYVVPDVSGVPWDQAIVDLQAEPLKLKPVKAGEKYSDLVPKGSVLETVPKAGEEVEVGAEIKVTVSKGRAPVTVPSVEGKPLAEARSILENLGLRVEVEQVDSDKPFETVVKQTPALGTGVERNSVVKLQVSKNPQGGAMPDVGNWNCQDAENSLTAMGLRVEVRGVRGDKREYRVERQFPGPGSPLQPGQRVVLRCER</sequence>
<dbReference type="CDD" id="cd14014">
    <property type="entry name" value="STKc_PknB_like"/>
    <property type="match status" value="1"/>
</dbReference>
<dbReference type="PROSITE" id="PS51178">
    <property type="entry name" value="PASTA"/>
    <property type="match status" value="4"/>
</dbReference>
<keyword evidence="13" id="KW-1185">Reference proteome</keyword>
<feature type="domain" description="Protein kinase" evidence="10">
    <location>
        <begin position="43"/>
        <end position="316"/>
    </location>
</feature>
<evidence type="ECO:0000313" key="13">
    <source>
        <dbReference type="Proteomes" id="UP000630887"/>
    </source>
</evidence>
<evidence type="ECO:0000256" key="6">
    <source>
        <dbReference type="ARBA" id="ARBA00022840"/>
    </source>
</evidence>
<dbReference type="PANTHER" id="PTHR43289:SF34">
    <property type="entry name" value="SERINE_THREONINE-PROTEIN KINASE YBDM-RELATED"/>
    <property type="match status" value="1"/>
</dbReference>
<keyword evidence="9" id="KW-0472">Membrane</keyword>
<dbReference type="AlphaFoldDB" id="A0A8J3KTK3"/>
<dbReference type="CDD" id="cd06577">
    <property type="entry name" value="PASTA_pknB"/>
    <property type="match status" value="3"/>
</dbReference>
<keyword evidence="3" id="KW-0808">Transferase</keyword>
<dbReference type="Gene3D" id="3.30.200.20">
    <property type="entry name" value="Phosphorylase Kinase, domain 1"/>
    <property type="match status" value="1"/>
</dbReference>
<dbReference type="PANTHER" id="PTHR43289">
    <property type="entry name" value="MITOGEN-ACTIVATED PROTEIN KINASE KINASE KINASE 20-RELATED"/>
    <property type="match status" value="1"/>
</dbReference>
<organism evidence="12 13">
    <name type="scientific">Catellatospora coxensis</name>
    <dbReference type="NCBI Taxonomy" id="310354"/>
    <lineage>
        <taxon>Bacteria</taxon>
        <taxon>Bacillati</taxon>
        <taxon>Actinomycetota</taxon>
        <taxon>Actinomycetes</taxon>
        <taxon>Micromonosporales</taxon>
        <taxon>Micromonosporaceae</taxon>
        <taxon>Catellatospora</taxon>
    </lineage>
</organism>
<evidence type="ECO:0000256" key="4">
    <source>
        <dbReference type="ARBA" id="ARBA00022741"/>
    </source>
</evidence>
<feature type="domain" description="PASTA" evidence="11">
    <location>
        <begin position="477"/>
        <end position="546"/>
    </location>
</feature>
<dbReference type="InterPro" id="IPR000719">
    <property type="entry name" value="Prot_kinase_dom"/>
</dbReference>
<dbReference type="GO" id="GO:0004674">
    <property type="term" value="F:protein serine/threonine kinase activity"/>
    <property type="evidence" value="ECO:0007669"/>
    <property type="project" value="UniProtKB-KW"/>
</dbReference>
<evidence type="ECO:0000259" key="10">
    <source>
        <dbReference type="PROSITE" id="PS50011"/>
    </source>
</evidence>
<dbReference type="SUPFAM" id="SSF56112">
    <property type="entry name" value="Protein kinase-like (PK-like)"/>
    <property type="match status" value="1"/>
</dbReference>
<dbReference type="Pfam" id="PF03793">
    <property type="entry name" value="PASTA"/>
    <property type="match status" value="4"/>
</dbReference>
<dbReference type="Gene3D" id="1.10.510.10">
    <property type="entry name" value="Transferase(Phosphotransferase) domain 1"/>
    <property type="match status" value="1"/>
</dbReference>
<evidence type="ECO:0000256" key="7">
    <source>
        <dbReference type="ARBA" id="ARBA00047899"/>
    </source>
</evidence>
<evidence type="ECO:0000256" key="1">
    <source>
        <dbReference type="ARBA" id="ARBA00012513"/>
    </source>
</evidence>
<dbReference type="SMART" id="SM00740">
    <property type="entry name" value="PASTA"/>
    <property type="match status" value="4"/>
</dbReference>
<evidence type="ECO:0000256" key="3">
    <source>
        <dbReference type="ARBA" id="ARBA00022679"/>
    </source>
</evidence>
<evidence type="ECO:0000259" key="11">
    <source>
        <dbReference type="PROSITE" id="PS51178"/>
    </source>
</evidence>
<dbReference type="Gene3D" id="3.30.10.20">
    <property type="match status" value="4"/>
</dbReference>
<proteinExistence type="predicted"/>